<dbReference type="KEGG" id="aman:B6F84_08440"/>
<evidence type="ECO:0000313" key="2">
    <source>
        <dbReference type="Proteomes" id="UP000193404"/>
    </source>
</evidence>
<gene>
    <name evidence="1" type="ORF">B6F84_08440</name>
</gene>
<dbReference type="Proteomes" id="UP000193404">
    <property type="component" value="Chromosome"/>
</dbReference>
<dbReference type="GeneID" id="41590939"/>
<dbReference type="RefSeq" id="WP_148691828.1">
    <property type="nucleotide sequence ID" value="NZ_CP020477.1"/>
</dbReference>
<keyword evidence="2" id="KW-1185">Reference proteome</keyword>
<reference evidence="1 2" key="1">
    <citation type="submission" date="2017-03" db="EMBL/GenBank/DDBJ databases">
        <title>Sulfur activation and transportation mechanism of thermophilic Archaea Acidianus manzaensis YN-25.</title>
        <authorList>
            <person name="Ma Y."/>
            <person name="Yang Y."/>
            <person name="Xia J."/>
        </authorList>
    </citation>
    <scope>NUCLEOTIDE SEQUENCE [LARGE SCALE GENOMIC DNA]</scope>
    <source>
        <strain evidence="1 2">YN-25</strain>
    </source>
</reference>
<dbReference type="OrthoDB" id="34186at2157"/>
<protein>
    <submittedName>
        <fullName evidence="1">Uncharacterized protein</fullName>
    </submittedName>
</protein>
<accession>A0A1W6K0N0</accession>
<name>A0A1W6K0N0_9CREN</name>
<proteinExistence type="predicted"/>
<dbReference type="EMBL" id="CP020477">
    <property type="protein sequence ID" value="ARM76047.1"/>
    <property type="molecule type" value="Genomic_DNA"/>
</dbReference>
<dbReference type="STRING" id="282676.B6F84_08440"/>
<dbReference type="AlphaFoldDB" id="A0A1W6K0N0"/>
<evidence type="ECO:0000313" key="1">
    <source>
        <dbReference type="EMBL" id="ARM76047.1"/>
    </source>
</evidence>
<sequence>MKIAELKDMNDNETSLHEAQKLIIIDGKKEEISLAYGRISNFQKVDFLISKNLLYGEINFLQYISDFIINGEKIVRKEDSKYIPCKYDLCIGNSEISSGILKENNIIFFYPFPFRENSISSVLVFEILDYDLMRELYRVMKKHGKLKVMVRDNFSGGLTAKDILKYIIKFKIDKISWENEYWIIDARKL</sequence>
<organism evidence="1 2">
    <name type="scientific">Acidianus manzaensis</name>
    <dbReference type="NCBI Taxonomy" id="282676"/>
    <lineage>
        <taxon>Archaea</taxon>
        <taxon>Thermoproteota</taxon>
        <taxon>Thermoprotei</taxon>
        <taxon>Sulfolobales</taxon>
        <taxon>Sulfolobaceae</taxon>
        <taxon>Acidianus</taxon>
    </lineage>
</organism>